<comment type="caution">
    <text evidence="4">The sequence shown here is derived from an EMBL/GenBank/DDBJ whole genome shotgun (WGS) entry which is preliminary data.</text>
</comment>
<feature type="region of interest" description="Disordered" evidence="2">
    <location>
        <begin position="353"/>
        <end position="376"/>
    </location>
</feature>
<gene>
    <name evidence="4" type="ORF">H8S76_14280</name>
</gene>
<evidence type="ECO:0000256" key="2">
    <source>
        <dbReference type="SAM" id="MobiDB-lite"/>
    </source>
</evidence>
<evidence type="ECO:0000313" key="5">
    <source>
        <dbReference type="Proteomes" id="UP000654573"/>
    </source>
</evidence>
<proteinExistence type="predicted"/>
<organism evidence="4 5">
    <name type="scientific">Blautia celeris</name>
    <dbReference type="NCBI Taxonomy" id="2763026"/>
    <lineage>
        <taxon>Bacteria</taxon>
        <taxon>Bacillati</taxon>
        <taxon>Bacillota</taxon>
        <taxon>Clostridia</taxon>
        <taxon>Lachnospirales</taxon>
        <taxon>Lachnospiraceae</taxon>
        <taxon>Blautia</taxon>
    </lineage>
</organism>
<dbReference type="Pfam" id="PF17942">
    <property type="entry name" value="Morc6_S5"/>
    <property type="match status" value="1"/>
</dbReference>
<dbReference type="PANTHER" id="PTHR23336">
    <property type="entry name" value="ZINC FINGER CW-TYPE COILED-COIL DOMAIN PROTEIN 3"/>
    <property type="match status" value="1"/>
</dbReference>
<dbReference type="Gene3D" id="3.30.565.10">
    <property type="entry name" value="Histidine kinase-like ATPase, C-terminal domain"/>
    <property type="match status" value="1"/>
</dbReference>
<keyword evidence="5" id="KW-1185">Reference proteome</keyword>
<protein>
    <submittedName>
        <fullName evidence="4">ATP-binding protein</fullName>
    </submittedName>
</protein>
<feature type="compositionally biased region" description="Basic and acidic residues" evidence="2">
    <location>
        <begin position="361"/>
        <end position="376"/>
    </location>
</feature>
<dbReference type="SUPFAM" id="SSF55874">
    <property type="entry name" value="ATPase domain of HSP90 chaperone/DNA topoisomerase II/histidine kinase"/>
    <property type="match status" value="1"/>
</dbReference>
<reference evidence="4 5" key="1">
    <citation type="submission" date="2020-08" db="EMBL/GenBank/DDBJ databases">
        <title>Genome public.</title>
        <authorList>
            <person name="Liu C."/>
            <person name="Sun Q."/>
        </authorList>
    </citation>
    <scope>NUCLEOTIDE SEQUENCE [LARGE SCALE GENOMIC DNA]</scope>
    <source>
        <strain evidence="4 5">NSJ-34</strain>
    </source>
</reference>
<dbReference type="PANTHER" id="PTHR23336:SF80">
    <property type="entry name" value="PROTEIN MICRORCHIDIA 7-LIKE"/>
    <property type="match status" value="1"/>
</dbReference>
<keyword evidence="1" id="KW-0175">Coiled coil</keyword>
<dbReference type="InterPro" id="IPR036890">
    <property type="entry name" value="HATPase_C_sf"/>
</dbReference>
<keyword evidence="4" id="KW-0547">Nucleotide-binding</keyword>
<dbReference type="RefSeq" id="WP_118594114.1">
    <property type="nucleotide sequence ID" value="NZ_JACOOU010000006.1"/>
</dbReference>
<keyword evidence="4" id="KW-0067">ATP-binding</keyword>
<dbReference type="Proteomes" id="UP000654573">
    <property type="component" value="Unassembled WGS sequence"/>
</dbReference>
<name>A0ABR7FDV6_9FIRM</name>
<feature type="domain" description="Morc S5" evidence="3">
    <location>
        <begin position="245"/>
        <end position="316"/>
    </location>
</feature>
<dbReference type="GO" id="GO:0005524">
    <property type="term" value="F:ATP binding"/>
    <property type="evidence" value="ECO:0007669"/>
    <property type="project" value="UniProtKB-KW"/>
</dbReference>
<dbReference type="InterPro" id="IPR041006">
    <property type="entry name" value="Morc_S5"/>
</dbReference>
<evidence type="ECO:0000313" key="4">
    <source>
        <dbReference type="EMBL" id="MBC5673415.1"/>
    </source>
</evidence>
<sequence>MGKRIVKNYPSPRLMETIGATNQTTPEAIGELVANCFDARYQDEKLAITIDVRNGRITVIDNGKGMEFSILEKAVCIAEDMSRYIERGEGAKGHFGMGFKTSCSTLGNYYEIYTRPVDGNVEYYTSFDINDYGTRPAGSDAWDVEIEDFLPSENSPLGAAGHGTAFVISRLKNKNPMVSAILAYMGEAFKAHLDHGDRITIIDESGTNDAEPIKYNFIKGTKVEIDEIFGPEDKYHITGWMALDSQTHNNGFYGFNIYRHNQLVEKYDKTWFRAHLMTSRIIGEVNMDFLDATFYKQGIQQSEDWMFVAAHMKEYLKGIVTASNNVSKKGNINNPSELKKIVNTLRDDYEVDGEVSEEDFGEKKPSTKKGERDEKPSINDTIKNIVTEEALTLEDEGEIIITYLEKESGSSIHAPFDYIFAESDDDDTAELQVLLFKNHPLWKKKVDDDVKKVLATSDAIYRLLVEKLSYDASKALKIRNEWVVKRTEGMK</sequence>
<accession>A0ABR7FDV6</accession>
<evidence type="ECO:0000256" key="1">
    <source>
        <dbReference type="ARBA" id="ARBA00023054"/>
    </source>
</evidence>
<dbReference type="Pfam" id="PF13589">
    <property type="entry name" value="HATPase_c_3"/>
    <property type="match status" value="1"/>
</dbReference>
<dbReference type="InterPro" id="IPR045261">
    <property type="entry name" value="MORC_ATPase"/>
</dbReference>
<evidence type="ECO:0000259" key="3">
    <source>
        <dbReference type="Pfam" id="PF17942"/>
    </source>
</evidence>
<dbReference type="EMBL" id="JACOOU010000006">
    <property type="protein sequence ID" value="MBC5673415.1"/>
    <property type="molecule type" value="Genomic_DNA"/>
</dbReference>